<sequence>MNIAIFASGNGSNFQALVDDELIKPHVKLLVCDKPNAYVVERANKQNIPVFLFDVKNYPDKEAFETEILLELRGLEIDLLVLAGYMRLIGPTLLAEFPEQIVNLHPSLLPAFKGKDAIGQAIEAKVSETGVTAHFVDAGMDTGPMIDQVKVVVAKTETADSLAEKIHQVEHIFYPKVIRGLIQNGGND</sequence>
<evidence type="ECO:0000256" key="2">
    <source>
        <dbReference type="ARBA" id="ARBA00022679"/>
    </source>
</evidence>
<proteinExistence type="inferred from homology"/>
<reference evidence="6 7" key="1">
    <citation type="submission" date="2011-08" db="EMBL/GenBank/DDBJ databases">
        <authorList>
            <person name="Weinstock G."/>
            <person name="Sodergren E."/>
            <person name="Clifton S."/>
            <person name="Fulton L."/>
            <person name="Fulton B."/>
            <person name="Courtney L."/>
            <person name="Fronick C."/>
            <person name="Harrison M."/>
            <person name="Strong C."/>
            <person name="Farmer C."/>
            <person name="Delahaunty K."/>
            <person name="Markovic C."/>
            <person name="Hall O."/>
            <person name="Minx P."/>
            <person name="Tomlinson C."/>
            <person name="Mitreva M."/>
            <person name="Hou S."/>
            <person name="Chen J."/>
            <person name="Wollam A."/>
            <person name="Pepin K.H."/>
            <person name="Johnson M."/>
            <person name="Bhonagiri V."/>
            <person name="Zhang X."/>
            <person name="Suruliraj S."/>
            <person name="Warren W."/>
            <person name="Chinwalla A."/>
            <person name="Mardis E.R."/>
            <person name="Wilson R.K."/>
        </authorList>
    </citation>
    <scope>NUCLEOTIDE SEQUENCE [LARGE SCALE GENOMIC DNA]</scope>
    <source>
        <strain evidence="6 7">ATCC 33091</strain>
    </source>
</reference>
<keyword evidence="3 4" id="KW-0658">Purine biosynthesis</keyword>
<comment type="catalytic activity">
    <reaction evidence="4">
        <text>N(1)-(5-phospho-beta-D-ribosyl)glycinamide + (6R)-10-formyltetrahydrofolate = N(2)-formyl-N(1)-(5-phospho-beta-D-ribosyl)glycinamide + (6S)-5,6,7,8-tetrahydrofolate + H(+)</text>
        <dbReference type="Rhea" id="RHEA:15053"/>
        <dbReference type="ChEBI" id="CHEBI:15378"/>
        <dbReference type="ChEBI" id="CHEBI:57453"/>
        <dbReference type="ChEBI" id="CHEBI:143788"/>
        <dbReference type="ChEBI" id="CHEBI:147286"/>
        <dbReference type="ChEBI" id="CHEBI:195366"/>
        <dbReference type="EC" id="2.1.2.2"/>
    </reaction>
</comment>
<evidence type="ECO:0000313" key="6">
    <source>
        <dbReference type="EMBL" id="EHN62870.1"/>
    </source>
</evidence>
<dbReference type="AlphaFoldDB" id="A0AB72ZDW8"/>
<comment type="pathway">
    <text evidence="1 4">Purine metabolism; IMP biosynthesis via de novo pathway; N(2)-formyl-N(1)-(5-phospho-D-ribosyl)glycinamide from N(1)-(5-phospho-D-ribosyl)glycinamide (10-formyl THF route): step 1/1.</text>
</comment>
<dbReference type="InterPro" id="IPR002376">
    <property type="entry name" value="Formyl_transf_N"/>
</dbReference>
<evidence type="ECO:0000256" key="1">
    <source>
        <dbReference type="ARBA" id="ARBA00005054"/>
    </source>
</evidence>
<name>A0AB72ZDW8_LISIO</name>
<organism evidence="6 7">
    <name type="scientific">Listeria innocua ATCC 33091</name>
    <dbReference type="NCBI Taxonomy" id="1002366"/>
    <lineage>
        <taxon>Bacteria</taxon>
        <taxon>Bacillati</taxon>
        <taxon>Bacillota</taxon>
        <taxon>Bacilli</taxon>
        <taxon>Bacillales</taxon>
        <taxon>Listeriaceae</taxon>
        <taxon>Listeria</taxon>
    </lineage>
</organism>
<dbReference type="PANTHER" id="PTHR43369:SF2">
    <property type="entry name" value="PHOSPHORIBOSYLGLYCINAMIDE FORMYLTRANSFERASE"/>
    <property type="match status" value="1"/>
</dbReference>
<feature type="binding site" evidence="4">
    <location>
        <position position="103"/>
    </location>
    <ligand>
        <name>(6R)-10-formyltetrahydrofolate</name>
        <dbReference type="ChEBI" id="CHEBI:195366"/>
    </ligand>
</feature>
<dbReference type="Gene3D" id="3.40.50.170">
    <property type="entry name" value="Formyl transferase, N-terminal domain"/>
    <property type="match status" value="1"/>
</dbReference>
<dbReference type="GeneID" id="93235213"/>
<feature type="active site" description="Proton donor" evidence="4">
    <location>
        <position position="105"/>
    </location>
</feature>
<dbReference type="Pfam" id="PF00551">
    <property type="entry name" value="Formyl_trans_N"/>
    <property type="match status" value="1"/>
</dbReference>
<keyword evidence="7" id="KW-1185">Reference proteome</keyword>
<dbReference type="EC" id="2.1.2.2" evidence="4"/>
<feature type="binding site" evidence="4">
    <location>
        <position position="61"/>
    </location>
    <ligand>
        <name>(6R)-10-formyltetrahydrofolate</name>
        <dbReference type="ChEBI" id="CHEBI:195366"/>
    </ligand>
</feature>
<evidence type="ECO:0000256" key="4">
    <source>
        <dbReference type="HAMAP-Rule" id="MF_01930"/>
    </source>
</evidence>
<dbReference type="RefSeq" id="WP_003762851.1">
    <property type="nucleotide sequence ID" value="NZ_JH556634.1"/>
</dbReference>
<dbReference type="GO" id="GO:0005829">
    <property type="term" value="C:cytosol"/>
    <property type="evidence" value="ECO:0007669"/>
    <property type="project" value="TreeGrafter"/>
</dbReference>
<dbReference type="Proteomes" id="UP000003597">
    <property type="component" value="Unassembled WGS sequence"/>
</dbReference>
<feature type="binding site" evidence="4">
    <location>
        <begin position="11"/>
        <end position="13"/>
    </location>
    <ligand>
        <name>N(1)-(5-phospho-beta-D-ribosyl)glycinamide</name>
        <dbReference type="ChEBI" id="CHEBI:143788"/>
    </ligand>
</feature>
<dbReference type="FunFam" id="3.40.50.170:FF:000007">
    <property type="entry name" value="Phosphoribosylglycinamide formyltransferase"/>
    <property type="match status" value="1"/>
</dbReference>
<dbReference type="HAMAP" id="MF_01930">
    <property type="entry name" value="PurN"/>
    <property type="match status" value="1"/>
</dbReference>
<evidence type="ECO:0000256" key="3">
    <source>
        <dbReference type="ARBA" id="ARBA00022755"/>
    </source>
</evidence>
<feature type="site" description="Raises pKa of active site His" evidence="4">
    <location>
        <position position="141"/>
    </location>
</feature>
<dbReference type="InterPro" id="IPR036477">
    <property type="entry name" value="Formyl_transf_N_sf"/>
</dbReference>
<feature type="binding site" evidence="4">
    <location>
        <begin position="86"/>
        <end position="89"/>
    </location>
    <ligand>
        <name>(6R)-10-formyltetrahydrofolate</name>
        <dbReference type="ChEBI" id="CHEBI:195366"/>
    </ligand>
</feature>
<protein>
    <recommendedName>
        <fullName evidence="4">Phosphoribosylglycinamide formyltransferase</fullName>
        <ecNumber evidence="4">2.1.2.2</ecNumber>
    </recommendedName>
    <alternativeName>
        <fullName evidence="4">5'-phosphoribosylglycinamide transformylase</fullName>
    </alternativeName>
    <alternativeName>
        <fullName evidence="4">GAR transformylase</fullName>
        <shortName evidence="4">GART</shortName>
    </alternativeName>
</protein>
<evidence type="ECO:0000259" key="5">
    <source>
        <dbReference type="Pfam" id="PF00551"/>
    </source>
</evidence>
<dbReference type="CDD" id="cd08645">
    <property type="entry name" value="FMT_core_GART"/>
    <property type="match status" value="1"/>
</dbReference>
<dbReference type="PANTHER" id="PTHR43369">
    <property type="entry name" value="PHOSPHORIBOSYLGLYCINAMIDE FORMYLTRANSFERASE"/>
    <property type="match status" value="1"/>
</dbReference>
<keyword evidence="2 4" id="KW-0808">Transferase</keyword>
<feature type="domain" description="Formyl transferase N-terminal" evidence="5">
    <location>
        <begin position="1"/>
        <end position="178"/>
    </location>
</feature>
<dbReference type="GO" id="GO:0004644">
    <property type="term" value="F:phosphoribosylglycinamide formyltransferase activity"/>
    <property type="evidence" value="ECO:0007669"/>
    <property type="project" value="UniProtKB-UniRule"/>
</dbReference>
<comment type="similarity">
    <text evidence="4">Belongs to the GART family.</text>
</comment>
<evidence type="ECO:0000313" key="7">
    <source>
        <dbReference type="Proteomes" id="UP000003597"/>
    </source>
</evidence>
<comment type="caution">
    <text evidence="6">The sequence shown here is derived from an EMBL/GenBank/DDBJ whole genome shotgun (WGS) entry which is preliminary data.</text>
</comment>
<dbReference type="GO" id="GO:0006189">
    <property type="term" value="P:'de novo' IMP biosynthetic process"/>
    <property type="evidence" value="ECO:0007669"/>
    <property type="project" value="UniProtKB-UniRule"/>
</dbReference>
<accession>A0AB72ZDW8</accession>
<dbReference type="SUPFAM" id="SSF53328">
    <property type="entry name" value="Formyltransferase"/>
    <property type="match status" value="1"/>
</dbReference>
<dbReference type="EMBL" id="AGCN01000001">
    <property type="protein sequence ID" value="EHN62870.1"/>
    <property type="molecule type" value="Genomic_DNA"/>
</dbReference>
<comment type="function">
    <text evidence="4">Catalyzes the transfer of a formyl group from 10-formyltetrahydrofolate to 5-phospho-ribosyl-glycinamide (GAR), producing 5-phospho-ribosyl-N-formylglycinamide (FGAR) and tetrahydrofolate.</text>
</comment>
<gene>
    <name evidence="4" type="primary">purN</name>
    <name evidence="6" type="ORF">HMPREF0557_00086</name>
</gene>
<dbReference type="NCBIfam" id="TIGR00639">
    <property type="entry name" value="PurN"/>
    <property type="match status" value="1"/>
</dbReference>
<dbReference type="InterPro" id="IPR004607">
    <property type="entry name" value="GART"/>
</dbReference>